<name>A0A075G7T0_9EURY</name>
<comment type="pathway">
    <text evidence="9">Membrane lipid metabolism; glycerophospholipid metabolism.</text>
</comment>
<keyword evidence="7 9" id="KW-1208">Phospholipid metabolism</keyword>
<keyword evidence="5 9" id="KW-0443">Lipid metabolism</keyword>
<keyword evidence="9" id="KW-0963">Cytoplasm</keyword>
<dbReference type="NCBIfam" id="TIGR01768">
    <property type="entry name" value="GGGP-family"/>
    <property type="match status" value="1"/>
</dbReference>
<dbReference type="AlphaFoldDB" id="A0A075G7T0"/>
<evidence type="ECO:0000256" key="8">
    <source>
        <dbReference type="ARBA" id="ARBA00047288"/>
    </source>
</evidence>
<dbReference type="SUPFAM" id="SSF51395">
    <property type="entry name" value="FMN-linked oxidoreductases"/>
    <property type="match status" value="1"/>
</dbReference>
<reference evidence="10" key="1">
    <citation type="journal article" date="2014" name="Genome Biol. Evol.">
        <title>Pangenome evidence for extensive interdomain horizontal transfer affecting lineage core and shell genes in uncultured planktonic thaumarchaeota and euryarchaeota.</title>
        <authorList>
            <person name="Deschamps P."/>
            <person name="Zivanovic Y."/>
            <person name="Moreira D."/>
            <person name="Rodriguez-Valera F."/>
            <person name="Lopez-Garcia P."/>
        </authorList>
    </citation>
    <scope>NUCLEOTIDE SEQUENCE</scope>
</reference>
<keyword evidence="2 9" id="KW-0808">Transferase</keyword>
<dbReference type="InterPro" id="IPR010946">
    <property type="entry name" value="GGGP_synth"/>
</dbReference>
<feature type="binding site" evidence="9">
    <location>
        <begin position="279"/>
        <end position="280"/>
    </location>
    <ligand>
        <name>sn-glycerol 1-phosphate</name>
        <dbReference type="ChEBI" id="CHEBI:57685"/>
    </ligand>
</feature>
<comment type="function">
    <text evidence="9">Prenyltransferase that catalyzes the transfer of the geranylgeranyl moiety of geranylgeranyl diphosphate (GGPP) to the C3 hydroxyl of sn-glycerol-1-phosphate (G1P). This reaction is the first ether-bond-formation step in the biosynthesis of archaeal membrane lipids.</text>
</comment>
<feature type="binding site" evidence="9">
    <location>
        <begin position="257"/>
        <end position="258"/>
    </location>
    <ligand>
        <name>sn-glycerol 1-phosphate</name>
        <dbReference type="ChEBI" id="CHEBI:57685"/>
    </ligand>
</feature>
<dbReference type="Pfam" id="PF01884">
    <property type="entry name" value="PcrB"/>
    <property type="match status" value="1"/>
</dbReference>
<dbReference type="InterPro" id="IPR039074">
    <property type="entry name" value="GGGP/HepGP_synthase_I"/>
</dbReference>
<evidence type="ECO:0000256" key="1">
    <source>
        <dbReference type="ARBA" id="ARBA00022516"/>
    </source>
</evidence>
<dbReference type="GO" id="GO:0000287">
    <property type="term" value="F:magnesium ion binding"/>
    <property type="evidence" value="ECO:0007669"/>
    <property type="project" value="UniProtKB-UniRule"/>
</dbReference>
<dbReference type="InterPro" id="IPR038597">
    <property type="entry name" value="GGGP/HepGP_synthase_sf"/>
</dbReference>
<dbReference type="EC" id="2.5.1.41" evidence="9"/>
<evidence type="ECO:0000256" key="2">
    <source>
        <dbReference type="ARBA" id="ARBA00022679"/>
    </source>
</evidence>
<dbReference type="GO" id="GO:0005737">
    <property type="term" value="C:cytoplasm"/>
    <property type="evidence" value="ECO:0007669"/>
    <property type="project" value="UniProtKB-SubCell"/>
</dbReference>
<comment type="caution">
    <text evidence="9">Lacks conserved residue(s) required for the propagation of feature annotation.</text>
</comment>
<feature type="binding site" evidence="9">
    <location>
        <position position="88"/>
    </location>
    <ligand>
        <name>Mg(2+)</name>
        <dbReference type="ChEBI" id="CHEBI:18420"/>
    </ligand>
</feature>
<evidence type="ECO:0000313" key="10">
    <source>
        <dbReference type="EMBL" id="AIE99658.1"/>
    </source>
</evidence>
<dbReference type="UniPathway" id="UPA00940"/>
<evidence type="ECO:0000256" key="6">
    <source>
        <dbReference type="ARBA" id="ARBA00023209"/>
    </source>
</evidence>
<dbReference type="PANTHER" id="PTHR40029:SF2">
    <property type="entry name" value="HEPTAPRENYLGLYCERYL PHOSPHATE SYNTHASE"/>
    <property type="match status" value="1"/>
</dbReference>
<keyword evidence="4 9" id="KW-0460">Magnesium</keyword>
<evidence type="ECO:0000256" key="9">
    <source>
        <dbReference type="HAMAP-Rule" id="MF_00112"/>
    </source>
</evidence>
<comment type="subcellular location">
    <subcellularLocation>
        <location evidence="9">Cytoplasm</location>
    </subcellularLocation>
</comment>
<organism evidence="10">
    <name type="scientific">uncultured marine group II/III euryarchaeote KM3_115_D04</name>
    <dbReference type="NCBI Taxonomy" id="1457855"/>
    <lineage>
        <taxon>Archaea</taxon>
        <taxon>Methanobacteriati</taxon>
        <taxon>Methanobacteriota</taxon>
        <taxon>environmental samples</taxon>
    </lineage>
</organism>
<protein>
    <recommendedName>
        <fullName evidence="9">Geranylgeranylglyceryl phosphate synthase</fullName>
        <shortName evidence="9">GGGP synthase</shortName>
        <shortName evidence="9">GGGPS</shortName>
        <ecNumber evidence="9">2.5.1.41</ecNumber>
    </recommendedName>
    <alternativeName>
        <fullName evidence="9">(S)-3-O-geranylgeranylglyceryl phosphate synthase</fullName>
    </alternativeName>
    <alternativeName>
        <fullName evidence="9">Phosphoglycerol geranylgeranyltransferase</fullName>
    </alternativeName>
</protein>
<evidence type="ECO:0000256" key="7">
    <source>
        <dbReference type="ARBA" id="ARBA00023264"/>
    </source>
</evidence>
<sequence length="304" mass="32138">MAVLNEPLHCLRDYPNHFNEDNAKCRRRFGWLMRPSSHPDLLSYVCDGSRGPGHVILIDPDDQSADEAAKRAVAAVSAGSRMVFVGGSSGTNGNNVHTTVEAVQEALELCSWNASQDAGMSEDDWKVPVILFPAGAHALSSAADGITFMMLMNSRERQFLVGEQVRGAPHIKEAGVTPLSMGYVICAPGGKVGEVGRADLLQSDDDELAAAYAVCAEAYGFSLLYLEAGSGAATPVPINLIRAAREASEKMTIIVGGGIRDGKTAHAAVAAGADYIVTGNLTEQFDDAEKLRATLSALISEMNS</sequence>
<keyword evidence="1 9" id="KW-0444">Lipid biosynthesis</keyword>
<keyword evidence="3 9" id="KW-0479">Metal-binding</keyword>
<evidence type="ECO:0000256" key="5">
    <source>
        <dbReference type="ARBA" id="ARBA00023098"/>
    </source>
</evidence>
<evidence type="ECO:0000256" key="3">
    <source>
        <dbReference type="ARBA" id="ARBA00022723"/>
    </source>
</evidence>
<comment type="similarity">
    <text evidence="9">Belongs to the GGGP/HepGP synthase family. Group II subfamily.</text>
</comment>
<dbReference type="InterPro" id="IPR008205">
    <property type="entry name" value="GGGP_HepGP_synthase"/>
</dbReference>
<evidence type="ECO:0000256" key="4">
    <source>
        <dbReference type="ARBA" id="ARBA00022842"/>
    </source>
</evidence>
<dbReference type="EMBL" id="KF900569">
    <property type="protein sequence ID" value="AIE99658.1"/>
    <property type="molecule type" value="Genomic_DNA"/>
</dbReference>
<proteinExistence type="inferred from homology"/>
<dbReference type="GO" id="GO:0046474">
    <property type="term" value="P:glycerophospholipid biosynthetic process"/>
    <property type="evidence" value="ECO:0007669"/>
    <property type="project" value="UniProtKB-UniRule"/>
</dbReference>
<comment type="catalytic activity">
    <reaction evidence="8 9">
        <text>sn-glycerol 1-phosphate + (2E,6E,10E)-geranylgeranyl diphosphate = sn-3-O-(geranylgeranyl)glycerol 1-phosphate + diphosphate</text>
        <dbReference type="Rhea" id="RHEA:23404"/>
        <dbReference type="ChEBI" id="CHEBI:33019"/>
        <dbReference type="ChEBI" id="CHEBI:57677"/>
        <dbReference type="ChEBI" id="CHEBI:57685"/>
        <dbReference type="ChEBI" id="CHEBI:58756"/>
        <dbReference type="EC" id="2.5.1.41"/>
    </reaction>
</comment>
<comment type="cofactor">
    <cofactor evidence="9">
        <name>Mg(2+)</name>
        <dbReference type="ChEBI" id="CHEBI:18420"/>
    </cofactor>
</comment>
<dbReference type="GO" id="GO:0120536">
    <property type="term" value="F:heptaprenylglyceryl phosphate synthase activity"/>
    <property type="evidence" value="ECO:0007669"/>
    <property type="project" value="UniProtKB-ARBA"/>
</dbReference>
<feature type="binding site" evidence="9">
    <location>
        <begin position="225"/>
        <end position="231"/>
    </location>
    <ligand>
        <name>sn-glycerol 1-phosphate</name>
        <dbReference type="ChEBI" id="CHEBI:57685"/>
    </ligand>
</feature>
<accession>A0A075G7T0</accession>
<gene>
    <name evidence="10" type="primary">pcrB</name>
</gene>
<keyword evidence="6 9" id="KW-0594">Phospholipid biosynthesis</keyword>
<dbReference type="PANTHER" id="PTHR40029">
    <property type="match status" value="1"/>
</dbReference>
<dbReference type="HAMAP" id="MF_00112">
    <property type="entry name" value="GGGP_HepGP_synthase"/>
    <property type="match status" value="1"/>
</dbReference>
<feature type="binding site" evidence="9">
    <location>
        <position position="59"/>
    </location>
    <ligand>
        <name>Mg(2+)</name>
        <dbReference type="ChEBI" id="CHEBI:18420"/>
    </ligand>
</feature>
<dbReference type="GO" id="GO:0047294">
    <property type="term" value="F:phosphoglycerol geranylgeranyltransferase activity"/>
    <property type="evidence" value="ECO:0007669"/>
    <property type="project" value="UniProtKB-UniRule"/>
</dbReference>
<dbReference type="NCBIfam" id="TIGR01769">
    <property type="entry name" value="GGGP"/>
    <property type="match status" value="1"/>
</dbReference>
<dbReference type="Gene3D" id="3.20.20.390">
    <property type="entry name" value="FMN-linked oxidoreductases"/>
    <property type="match status" value="1"/>
</dbReference>